<evidence type="ECO:0000256" key="3">
    <source>
        <dbReference type="ARBA" id="ARBA00022737"/>
    </source>
</evidence>
<dbReference type="RefSeq" id="WP_071117098.1">
    <property type="nucleotide sequence ID" value="NZ_MKCS01000004.1"/>
</dbReference>
<evidence type="ECO:0000313" key="10">
    <source>
        <dbReference type="Proteomes" id="UP000180088"/>
    </source>
</evidence>
<dbReference type="PROSITE" id="PS50005">
    <property type="entry name" value="TPR"/>
    <property type="match status" value="2"/>
</dbReference>
<dbReference type="OrthoDB" id="174989at2"/>
<keyword evidence="3" id="KW-0677">Repeat</keyword>
<feature type="signal peptide" evidence="7">
    <location>
        <begin position="1"/>
        <end position="19"/>
    </location>
</feature>
<dbReference type="GO" id="GO:0030244">
    <property type="term" value="P:cellulose biosynthetic process"/>
    <property type="evidence" value="ECO:0007669"/>
    <property type="project" value="UniProtKB-KW"/>
</dbReference>
<dbReference type="SUPFAM" id="SSF48452">
    <property type="entry name" value="TPR-like"/>
    <property type="match status" value="4"/>
</dbReference>
<dbReference type="Pfam" id="PF05420">
    <property type="entry name" value="BCSC_C"/>
    <property type="match status" value="1"/>
</dbReference>
<gene>
    <name evidence="9" type="ORF">BI347_21945</name>
</gene>
<sequence>MRCILSAMLALGFSGALHAAPAAVDPAQALLEQARLWQSLGRPLEAQQALDKLQRIHAAKPQDRAEALTLQALVQVQQHQDKEAQQTLAQLRRLYPGYSGIARVEQMRRVLGPDRNKLLTARSLFNSGKVEQAYAAFNELYQGPPPEGALALEYWQLVARLPNGGWARSQAALKKLIQQSPSNHKNRLALASIYLLHPPVPPQVLAEMKALTQFADSRSEALGLWRRALQQADMPQDAYLAYLQAAPEDEQISGKLAALRAGRRKQRELLADPAYRALLAADKQLDGNQLAAAEKSLQLAASRYAKQPQYLKSLGRLREKQGRYADAVASYRQGQAEQAGDSGWKRRIADAQLADILAQAQTAMQAQQWQTARALLDRAGKLQPASADVLLADADWQARQNHTARAQQLYRQALQSRPDSGQALAGLLRTYLDAGQYAQADAMLRGLPQKQQRALGASYLSARAEVERELGDRLLAKGQLQQALPHLQRAVDLQPQNTWNRFALANAWLAAGDAGKGGSILRQLADAPAASPERLYAYALFQAKLDDDRAVLNTLQRIPPAARSEGMTALQRRIWLREIIRLADARLALGQAGQARQSLKSAERWMQGDPARLSELAQAWLRAGDAGHARQLLLSQYLEQPDTDNELAYADLLLDLDDIAAAEPLLAASAQTRQDMSEDQKRKLADLQATLAAAQADQAQQAGDHVRAQAILNQAVLAAPQDARLQRKLADYDMEAGRWDAARARLQQALSLRPDDDEARLQLVDLYIKTGNRSLAVQGVDALLRDQPGRSLDFRLRALARLGDAGDTRRLDREIASLLAQGVKSPALMGQAARRARQKNQPKQALAWYRAGFASAAAGVQTTANSGLLLRQQPLRPVPAESAQQETLHEDYAELLDARSIKIWQGLDLTYRSADNGTPGQSQMTMWQAPLLVELPAPREGKYFLRADAVSINAGSLDNSPDNNYALQRFGSVAACSSLPGNNVQSCAGQFGAQAAQGVALGLGYENEHWRVDMGGTPQSFPVSNLIGGVRYSNSVSLLNYKLEASRRPVTSSLLSYAGVRAPYTGQTWGGVVATGVGGSLGYDQGGRFGVWSNFAYQQLTGENVAENRKLTAMGGVYWRLLKEPTRQLTLGVNSINFWFQKNLGEFTFGQGGYYSPQRYNSLSLPLSYAARNERWSYLARASASISSARESASPFYPTRPDLQTQAGNLYTSESSGPGWGVSLSGAFEYQLTPRLALGGMLEYQHSQYYQPGRALFYLRYQPDGASLTLPFPVEPLQPYSSF</sequence>
<dbReference type="InterPro" id="IPR011990">
    <property type="entry name" value="TPR-like_helical_dom_sf"/>
</dbReference>
<dbReference type="PRINTS" id="PR01441">
    <property type="entry name" value="CELLSNTHASEC"/>
</dbReference>
<dbReference type="STRING" id="1903179.BI347_21945"/>
<feature type="chain" id="PRO_5010273073" description="Cellulose synthase operon C C-terminal domain-containing protein" evidence="7">
    <location>
        <begin position="20"/>
        <end position="1283"/>
    </location>
</feature>
<evidence type="ECO:0000256" key="7">
    <source>
        <dbReference type="SAM" id="SignalP"/>
    </source>
</evidence>
<accession>A0A1S1WTA9</accession>
<feature type="domain" description="Cellulose synthase operon C C-terminal" evidence="8">
    <location>
        <begin position="922"/>
        <end position="1262"/>
    </location>
</feature>
<protein>
    <recommendedName>
        <fullName evidence="8">Cellulose synthase operon C C-terminal domain-containing protein</fullName>
    </recommendedName>
</protein>
<dbReference type="GO" id="GO:0051787">
    <property type="term" value="F:misfolded protein binding"/>
    <property type="evidence" value="ECO:0007669"/>
    <property type="project" value="TreeGrafter"/>
</dbReference>
<evidence type="ECO:0000259" key="8">
    <source>
        <dbReference type="Pfam" id="PF05420"/>
    </source>
</evidence>
<comment type="caution">
    <text evidence="9">The sequence shown here is derived from an EMBL/GenBank/DDBJ whole genome shotgun (WGS) entry which is preliminary data.</text>
</comment>
<dbReference type="InterPro" id="IPR008410">
    <property type="entry name" value="BCSC_C"/>
</dbReference>
<evidence type="ECO:0000256" key="6">
    <source>
        <dbReference type="PROSITE-ProRule" id="PRU00339"/>
    </source>
</evidence>
<dbReference type="GO" id="GO:0006011">
    <property type="term" value="P:UDP-alpha-D-glucose metabolic process"/>
    <property type="evidence" value="ECO:0007669"/>
    <property type="project" value="InterPro"/>
</dbReference>
<dbReference type="EMBL" id="MKCS01000004">
    <property type="protein sequence ID" value="OHX10443.1"/>
    <property type="molecule type" value="Genomic_DNA"/>
</dbReference>
<dbReference type="Proteomes" id="UP000180088">
    <property type="component" value="Unassembled WGS sequence"/>
</dbReference>
<evidence type="ECO:0000313" key="9">
    <source>
        <dbReference type="EMBL" id="OHX10443.1"/>
    </source>
</evidence>
<evidence type="ECO:0000256" key="1">
    <source>
        <dbReference type="ARBA" id="ARBA00005186"/>
    </source>
</evidence>
<evidence type="ECO:0000256" key="4">
    <source>
        <dbReference type="ARBA" id="ARBA00022803"/>
    </source>
</evidence>
<dbReference type="GO" id="GO:0051087">
    <property type="term" value="F:protein-folding chaperone binding"/>
    <property type="evidence" value="ECO:0007669"/>
    <property type="project" value="TreeGrafter"/>
</dbReference>
<reference evidence="9 10" key="1">
    <citation type="submission" date="2016-09" db="EMBL/GenBank/DDBJ databases">
        <title>Chromobacterium muskegensis sp. nov., an insecticidal bacterium isolated from Sphagnum bogs.</title>
        <authorList>
            <person name="Sparks M.E."/>
            <person name="Blackburn M.B."/>
            <person name="Gundersen-Rindal D.E."/>
            <person name="Mitchell A."/>
            <person name="Farrar R."/>
            <person name="Kuhar D."/>
        </authorList>
    </citation>
    <scope>NUCLEOTIDE SEQUENCE [LARGE SCALE GENOMIC DNA]</scope>
    <source>
        <strain evidence="9 10">37-2</strain>
    </source>
</reference>
<dbReference type="GO" id="GO:0019867">
    <property type="term" value="C:outer membrane"/>
    <property type="evidence" value="ECO:0007669"/>
    <property type="project" value="InterPro"/>
</dbReference>
<dbReference type="InterPro" id="IPR003921">
    <property type="entry name" value="Cell_synth_C"/>
</dbReference>
<comment type="pathway">
    <text evidence="1">Glycan metabolism; bacterial cellulose biosynthesis.</text>
</comment>
<name>A0A1S1WTA9_9NEIS</name>
<dbReference type="InterPro" id="IPR019734">
    <property type="entry name" value="TPR_rpt"/>
</dbReference>
<dbReference type="Pfam" id="PF14559">
    <property type="entry name" value="TPR_19"/>
    <property type="match status" value="3"/>
</dbReference>
<dbReference type="GO" id="GO:0034975">
    <property type="term" value="P:protein folding in endoplasmic reticulum"/>
    <property type="evidence" value="ECO:0007669"/>
    <property type="project" value="TreeGrafter"/>
</dbReference>
<evidence type="ECO:0000256" key="2">
    <source>
        <dbReference type="ARBA" id="ARBA00022729"/>
    </source>
</evidence>
<proteinExistence type="predicted"/>
<keyword evidence="4 6" id="KW-0802">TPR repeat</keyword>
<dbReference type="SMART" id="SM00028">
    <property type="entry name" value="TPR"/>
    <property type="match status" value="6"/>
</dbReference>
<feature type="repeat" description="TPR" evidence="6">
    <location>
        <begin position="464"/>
        <end position="497"/>
    </location>
</feature>
<organism evidence="9 10">
    <name type="scientific">Chromobacterium sphagni</name>
    <dbReference type="NCBI Taxonomy" id="1903179"/>
    <lineage>
        <taxon>Bacteria</taxon>
        <taxon>Pseudomonadati</taxon>
        <taxon>Pseudomonadota</taxon>
        <taxon>Betaproteobacteria</taxon>
        <taxon>Neisseriales</taxon>
        <taxon>Chromobacteriaceae</taxon>
        <taxon>Chromobacterium</taxon>
    </lineage>
</organism>
<dbReference type="PANTHER" id="PTHR44140:SF2">
    <property type="entry name" value="LD25575P"/>
    <property type="match status" value="1"/>
</dbReference>
<dbReference type="Gene3D" id="1.25.40.10">
    <property type="entry name" value="Tetratricopeptide repeat domain"/>
    <property type="match status" value="5"/>
</dbReference>
<keyword evidence="2 7" id="KW-0732">Signal</keyword>
<dbReference type="PANTHER" id="PTHR44140">
    <property type="entry name" value="LD25575P"/>
    <property type="match status" value="1"/>
</dbReference>
<keyword evidence="5" id="KW-0135">Cellulose biosynthesis</keyword>
<dbReference type="InterPro" id="IPR051727">
    <property type="entry name" value="DnaJ_C3_Co-chaperones"/>
</dbReference>
<evidence type="ECO:0000256" key="5">
    <source>
        <dbReference type="ARBA" id="ARBA00022916"/>
    </source>
</evidence>
<feature type="repeat" description="TPR" evidence="6">
    <location>
        <begin position="723"/>
        <end position="756"/>
    </location>
</feature>
<dbReference type="UniPathway" id="UPA00694"/>